<protein>
    <recommendedName>
        <fullName evidence="2">MaoC-like domain-containing protein</fullName>
    </recommendedName>
</protein>
<dbReference type="GO" id="GO:0044594">
    <property type="term" value="F:17-beta-hydroxysteroid dehydrogenase (NAD+) activity"/>
    <property type="evidence" value="ECO:0007669"/>
    <property type="project" value="TreeGrafter"/>
</dbReference>
<feature type="domain" description="MaoC-like" evidence="2">
    <location>
        <begin position="340"/>
        <end position="408"/>
    </location>
</feature>
<dbReference type="InterPro" id="IPR029069">
    <property type="entry name" value="HotDog_dom_sf"/>
</dbReference>
<organism evidence="3 4">
    <name type="scientific">Centaurea solstitialis</name>
    <name type="common">yellow star-thistle</name>
    <dbReference type="NCBI Taxonomy" id="347529"/>
    <lineage>
        <taxon>Eukaryota</taxon>
        <taxon>Viridiplantae</taxon>
        <taxon>Streptophyta</taxon>
        <taxon>Embryophyta</taxon>
        <taxon>Tracheophyta</taxon>
        <taxon>Spermatophyta</taxon>
        <taxon>Magnoliopsida</taxon>
        <taxon>eudicotyledons</taxon>
        <taxon>Gunneridae</taxon>
        <taxon>Pentapetalae</taxon>
        <taxon>asterids</taxon>
        <taxon>campanulids</taxon>
        <taxon>Asterales</taxon>
        <taxon>Asteraceae</taxon>
        <taxon>Carduoideae</taxon>
        <taxon>Cardueae</taxon>
        <taxon>Centaureinae</taxon>
        <taxon>Centaurea</taxon>
    </lineage>
</organism>
<dbReference type="PANTHER" id="PTHR13078:SF56">
    <property type="entry name" value="PEROXISOMAL MULTIFUNCTIONAL ENZYME TYPE 2"/>
    <property type="match status" value="1"/>
</dbReference>
<evidence type="ECO:0000313" key="4">
    <source>
        <dbReference type="Proteomes" id="UP001172457"/>
    </source>
</evidence>
<evidence type="ECO:0000259" key="2">
    <source>
        <dbReference type="Pfam" id="PF01575"/>
    </source>
</evidence>
<proteinExistence type="predicted"/>
<dbReference type="EMBL" id="JARYMX010000007">
    <property type="protein sequence ID" value="KAJ9542026.1"/>
    <property type="molecule type" value="Genomic_DNA"/>
</dbReference>
<dbReference type="SUPFAM" id="SSF54637">
    <property type="entry name" value="Thioesterase/thiol ester dehydrase-isomerase"/>
    <property type="match status" value="1"/>
</dbReference>
<gene>
    <name evidence="3" type="ORF">OSB04_028532</name>
</gene>
<dbReference type="Proteomes" id="UP001172457">
    <property type="component" value="Chromosome 7"/>
</dbReference>
<dbReference type="Gene3D" id="3.10.129.10">
    <property type="entry name" value="Hotdog Thioesterase"/>
    <property type="match status" value="1"/>
</dbReference>
<sequence>MYCAVTTTLVLEPRHCRHHPCRQSPPVGGDQRVTAATPRWWFGLVVVYPPPSSSNHYDDGSHHCRSATIPPSPPITTDLVAINENNTTTADHHRSGGDLGVVVAVRQSINIITIAADHHQFGGVVVDWNRADAASTVCGVAGYRCRHLDLSGRHHHRAGGCGLWPSSNLPPPPPLGSAVRQPTAVGLAAAANATDRRPSTTPTITCDYRHYHRCPKTAVMAVVVYQLPPWWFLWPTINRLPPPLGAAVRQPAVAGLLPNDAAHTTTSRRGSREHRHPPPRLRFQQPTPPPQTVVWPAFVVWLRSPGDWPGDPVGQLPPFHRQSSVLTGVTLKCLITLDVFSRPIIQGQCTLGLVIRAIIKKICNGDASLVKAISGRFLLHVYPGETLNTEMWLEGLRVLYQTKVKDRNRVVLSGFVDLNSTRSSSL</sequence>
<accession>A0AA38SU79</accession>
<dbReference type="GO" id="GO:0003857">
    <property type="term" value="F:(3S)-3-hydroxyacyl-CoA dehydrogenase (NAD+) activity"/>
    <property type="evidence" value="ECO:0007669"/>
    <property type="project" value="TreeGrafter"/>
</dbReference>
<evidence type="ECO:0000313" key="3">
    <source>
        <dbReference type="EMBL" id="KAJ9542026.1"/>
    </source>
</evidence>
<feature type="compositionally biased region" description="Basic residues" evidence="1">
    <location>
        <begin position="269"/>
        <end position="279"/>
    </location>
</feature>
<name>A0AA38SU79_9ASTR</name>
<dbReference type="GO" id="GO:0004300">
    <property type="term" value="F:enoyl-CoA hydratase activity"/>
    <property type="evidence" value="ECO:0007669"/>
    <property type="project" value="TreeGrafter"/>
</dbReference>
<dbReference type="AlphaFoldDB" id="A0AA38SU79"/>
<dbReference type="Pfam" id="PF01575">
    <property type="entry name" value="MaoC_dehydratas"/>
    <property type="match status" value="1"/>
</dbReference>
<comment type="caution">
    <text evidence="3">The sequence shown here is derived from an EMBL/GenBank/DDBJ whole genome shotgun (WGS) entry which is preliminary data.</text>
</comment>
<feature type="region of interest" description="Disordered" evidence="1">
    <location>
        <begin position="261"/>
        <end position="288"/>
    </location>
</feature>
<dbReference type="PANTHER" id="PTHR13078">
    <property type="entry name" value="PEROXISOMAL MULTIFUNCTIONAL ENZYME TYPE 2-RELATED"/>
    <property type="match status" value="1"/>
</dbReference>
<keyword evidence="4" id="KW-1185">Reference proteome</keyword>
<dbReference type="GO" id="GO:0005777">
    <property type="term" value="C:peroxisome"/>
    <property type="evidence" value="ECO:0007669"/>
    <property type="project" value="TreeGrafter"/>
</dbReference>
<reference evidence="3" key="1">
    <citation type="submission" date="2023-03" db="EMBL/GenBank/DDBJ databases">
        <title>Chromosome-scale reference genome and RAD-based genetic map of yellow starthistle (Centaurea solstitialis) reveal putative structural variation and QTLs associated with invader traits.</title>
        <authorList>
            <person name="Reatini B."/>
            <person name="Cang F.A."/>
            <person name="Jiang Q."/>
            <person name="Mckibben M.T.W."/>
            <person name="Barker M.S."/>
            <person name="Rieseberg L.H."/>
            <person name="Dlugosch K.M."/>
        </authorList>
    </citation>
    <scope>NUCLEOTIDE SEQUENCE</scope>
    <source>
        <strain evidence="3">CAN-66</strain>
        <tissue evidence="3">Leaf</tissue>
    </source>
</reference>
<dbReference type="GO" id="GO:0006635">
    <property type="term" value="P:fatty acid beta-oxidation"/>
    <property type="evidence" value="ECO:0007669"/>
    <property type="project" value="TreeGrafter"/>
</dbReference>
<evidence type="ECO:0000256" key="1">
    <source>
        <dbReference type="SAM" id="MobiDB-lite"/>
    </source>
</evidence>
<dbReference type="InterPro" id="IPR002539">
    <property type="entry name" value="MaoC-like_dom"/>
</dbReference>